<feature type="non-terminal residue" evidence="2">
    <location>
        <position position="308"/>
    </location>
</feature>
<feature type="chain" id="PRO_5047308609" description="Fibronectin type-III domain-containing protein" evidence="1">
    <location>
        <begin position="32"/>
        <end position="308"/>
    </location>
</feature>
<dbReference type="EMBL" id="JABMCE010000084">
    <property type="protein sequence ID" value="NUU14823.1"/>
    <property type="molecule type" value="Genomic_DNA"/>
</dbReference>
<keyword evidence="1" id="KW-0732">Signal</keyword>
<organism evidence="2 3">
    <name type="scientific">Curtobacterium pusillum</name>
    <dbReference type="NCBI Taxonomy" id="69373"/>
    <lineage>
        <taxon>Bacteria</taxon>
        <taxon>Bacillati</taxon>
        <taxon>Actinomycetota</taxon>
        <taxon>Actinomycetes</taxon>
        <taxon>Micrococcales</taxon>
        <taxon>Microbacteriaceae</taxon>
        <taxon>Curtobacterium</taxon>
    </lineage>
</organism>
<dbReference type="RefSeq" id="WP_175352297.1">
    <property type="nucleotide sequence ID" value="NZ_JABMCE010000084.1"/>
</dbReference>
<dbReference type="Proteomes" id="UP000573001">
    <property type="component" value="Unassembled WGS sequence"/>
</dbReference>
<evidence type="ECO:0000256" key="1">
    <source>
        <dbReference type="SAM" id="SignalP"/>
    </source>
</evidence>
<gene>
    <name evidence="2" type="ORF">HP507_13390</name>
</gene>
<name>A0ABX2MBM1_9MICO</name>
<comment type="caution">
    <text evidence="2">The sequence shown here is derived from an EMBL/GenBank/DDBJ whole genome shotgun (WGS) entry which is preliminary data.</text>
</comment>
<proteinExistence type="predicted"/>
<keyword evidence="3" id="KW-1185">Reference proteome</keyword>
<dbReference type="CDD" id="cd00146">
    <property type="entry name" value="PKD"/>
    <property type="match status" value="1"/>
</dbReference>
<reference evidence="2 3" key="1">
    <citation type="submission" date="2020-05" db="EMBL/GenBank/DDBJ databases">
        <title>Genome Sequencing of Type Strains.</title>
        <authorList>
            <person name="Lemaire J.F."/>
            <person name="Inderbitzin P."/>
            <person name="Gregorio O.A."/>
            <person name="Collins S.B."/>
            <person name="Wespe N."/>
            <person name="Knight-Connoni V."/>
        </authorList>
    </citation>
    <scope>NUCLEOTIDE SEQUENCE [LARGE SCALE GENOMIC DNA]</scope>
    <source>
        <strain evidence="2 3">ATCC 19096</strain>
    </source>
</reference>
<feature type="signal peptide" evidence="1">
    <location>
        <begin position="1"/>
        <end position="31"/>
    </location>
</feature>
<evidence type="ECO:0000313" key="2">
    <source>
        <dbReference type="EMBL" id="NUU14823.1"/>
    </source>
</evidence>
<evidence type="ECO:0008006" key="4">
    <source>
        <dbReference type="Google" id="ProtNLM"/>
    </source>
</evidence>
<protein>
    <recommendedName>
        <fullName evidence="4">Fibronectin type-III domain-containing protein</fullName>
    </recommendedName>
</protein>
<evidence type="ECO:0000313" key="3">
    <source>
        <dbReference type="Proteomes" id="UP000573001"/>
    </source>
</evidence>
<accession>A0ABX2MBM1</accession>
<sequence length="308" mass="32281">MVNSPRRRLGGIAFGLAVTASPLLGLPSVAAASADAADDRAVPFVLERANGEHDEKVYYGKGSVSFAKSAIQDRTWDESVGTTMAVTVPERGERGNIRAVDELIAGEAGRCLAVARYTMSWTTEACTPEHDFLRAADGSLQHIGTGEYLTASGSGSAALLYTSVREQDKATFVGDEARSEVPGRPGFPVAHVSGNKTTITWSAPQVGGKPDLYQIKLDDGAWQGAPGVEASFTFLDVPAGSHKVTLKAQNSSGTSRDWTTVFFVMETAVDAVDGEKRTARVSGTAPEGAEIEVDGVRVATADGAGAWS</sequence>